<keyword evidence="10" id="KW-0407">Ion channel</keyword>
<feature type="domain" description="Ionotropic glutamate receptor C-terminal" evidence="12">
    <location>
        <begin position="189"/>
        <end position="463"/>
    </location>
</feature>
<gene>
    <name evidence="13" type="ORF">DUNSADRAFT_12843</name>
</gene>
<keyword evidence="5" id="KW-0406">Ion transport</keyword>
<feature type="transmembrane region" description="Helical" evidence="11">
    <location>
        <begin position="272"/>
        <end position="298"/>
    </location>
</feature>
<keyword evidence="3 11" id="KW-0812">Transmembrane</keyword>
<evidence type="ECO:0000313" key="14">
    <source>
        <dbReference type="Proteomes" id="UP000815325"/>
    </source>
</evidence>
<feature type="transmembrane region" description="Helical" evidence="11">
    <location>
        <begin position="454"/>
        <end position="475"/>
    </location>
</feature>
<dbReference type="InterPro" id="IPR015683">
    <property type="entry name" value="Ionotropic_Glu_rcpt"/>
</dbReference>
<accession>A0ABQ7H9Q2</accession>
<evidence type="ECO:0000256" key="5">
    <source>
        <dbReference type="ARBA" id="ARBA00023065"/>
    </source>
</evidence>
<evidence type="ECO:0000256" key="1">
    <source>
        <dbReference type="ARBA" id="ARBA00004141"/>
    </source>
</evidence>
<evidence type="ECO:0000256" key="7">
    <source>
        <dbReference type="ARBA" id="ARBA00023170"/>
    </source>
</evidence>
<sequence length="524" mass="58350">MTLLENAQPRAVGQASPSNIAFCTEAVPPPRAVSRYSCFICGNPWCALQQVATASGVNNTQLALAGRKIVCGAVNYPPFSVQDEETGEWSGFDIELFAKVARRGQFEYEIIRMEDPPAGLTYDYILFGKGREMDLMCSWWGETAARKRRGMDFSIPTMDTSFILTTPMPKKAEVPFKDQFWTFLSPFSRDLWLVLLFGLVFTAIFLYIADPKIVDEYEHHFLPEEERPTEPSTVYGHCMHAFNGISELFYQGWVLCTIGDNFKIPSNWASRLYLMSWSGVVVVLIASYTAELTAYLVIELQSLSSINNIDDLMRSGKPACAMTGVSFVNTFLKNSAPGLPVVSIANIDEAFPAVRDGKCAAALLGKSEVEVMIAGNKLCDMRMVGSTLNFLSGAFAADVSKCGQYPLRVVDAILQGIREEGVMDDMWEDFTTKPETCVGSKDEEVEDKGLNLKAVGGVWVIHAAFAFVATIILCIRKYRHHVRRPSSQMEAQDESFKLRSTIGKWKNLLRGDRYSTELSESIPE</sequence>
<dbReference type="Gene3D" id="1.10.287.70">
    <property type="match status" value="1"/>
</dbReference>
<keyword evidence="9" id="KW-1071">Ligand-gated ion channel</keyword>
<dbReference type="Pfam" id="PF00060">
    <property type="entry name" value="Lig_chan"/>
    <property type="match status" value="1"/>
</dbReference>
<keyword evidence="7" id="KW-0675">Receptor</keyword>
<dbReference type="Proteomes" id="UP000815325">
    <property type="component" value="Unassembled WGS sequence"/>
</dbReference>
<keyword evidence="2" id="KW-0813">Transport</keyword>
<evidence type="ECO:0000256" key="9">
    <source>
        <dbReference type="ARBA" id="ARBA00023286"/>
    </source>
</evidence>
<organism evidence="13 14">
    <name type="scientific">Dunaliella salina</name>
    <name type="common">Green alga</name>
    <name type="synonym">Protococcus salinus</name>
    <dbReference type="NCBI Taxonomy" id="3046"/>
    <lineage>
        <taxon>Eukaryota</taxon>
        <taxon>Viridiplantae</taxon>
        <taxon>Chlorophyta</taxon>
        <taxon>core chlorophytes</taxon>
        <taxon>Chlorophyceae</taxon>
        <taxon>CS clade</taxon>
        <taxon>Chlamydomonadales</taxon>
        <taxon>Dunaliellaceae</taxon>
        <taxon>Dunaliella</taxon>
    </lineage>
</organism>
<comment type="subcellular location">
    <subcellularLocation>
        <location evidence="1">Membrane</location>
        <topology evidence="1">Multi-pass membrane protein</topology>
    </subcellularLocation>
</comment>
<feature type="transmembrane region" description="Helical" evidence="11">
    <location>
        <begin position="191"/>
        <end position="209"/>
    </location>
</feature>
<dbReference type="EMBL" id="MU069440">
    <property type="protein sequence ID" value="KAF5843583.1"/>
    <property type="molecule type" value="Genomic_DNA"/>
</dbReference>
<evidence type="ECO:0000256" key="8">
    <source>
        <dbReference type="ARBA" id="ARBA00023180"/>
    </source>
</evidence>
<keyword evidence="14" id="KW-1185">Reference proteome</keyword>
<reference evidence="13" key="1">
    <citation type="submission" date="2017-08" db="EMBL/GenBank/DDBJ databases">
        <authorList>
            <person name="Polle J.E."/>
            <person name="Barry K."/>
            <person name="Cushman J."/>
            <person name="Schmutz J."/>
            <person name="Tran D."/>
            <person name="Hathwaick L.T."/>
            <person name="Yim W.C."/>
            <person name="Jenkins J."/>
            <person name="Mckie-Krisberg Z.M."/>
            <person name="Prochnik S."/>
            <person name="Lindquist E."/>
            <person name="Dockter R.B."/>
            <person name="Adam C."/>
            <person name="Molina H."/>
            <person name="Bunkerborg J."/>
            <person name="Jin E."/>
            <person name="Buchheim M."/>
            <person name="Magnuson J."/>
        </authorList>
    </citation>
    <scope>NUCLEOTIDE SEQUENCE</scope>
    <source>
        <strain evidence="13">CCAP 19/18</strain>
    </source>
</reference>
<keyword evidence="8" id="KW-0325">Glycoprotein</keyword>
<evidence type="ECO:0000256" key="11">
    <source>
        <dbReference type="SAM" id="Phobius"/>
    </source>
</evidence>
<keyword evidence="4 11" id="KW-1133">Transmembrane helix</keyword>
<proteinExistence type="predicted"/>
<evidence type="ECO:0000256" key="4">
    <source>
        <dbReference type="ARBA" id="ARBA00022989"/>
    </source>
</evidence>
<dbReference type="InterPro" id="IPR001320">
    <property type="entry name" value="Iontro_rcpt_C"/>
</dbReference>
<evidence type="ECO:0000256" key="3">
    <source>
        <dbReference type="ARBA" id="ARBA00022692"/>
    </source>
</evidence>
<evidence type="ECO:0000256" key="6">
    <source>
        <dbReference type="ARBA" id="ARBA00023136"/>
    </source>
</evidence>
<dbReference type="Gene3D" id="3.40.190.10">
    <property type="entry name" value="Periplasmic binding protein-like II"/>
    <property type="match status" value="1"/>
</dbReference>
<keyword evidence="6 11" id="KW-0472">Membrane</keyword>
<comment type="caution">
    <text evidence="13">The sequence shown here is derived from an EMBL/GenBank/DDBJ whole genome shotgun (WGS) entry which is preliminary data.</text>
</comment>
<evidence type="ECO:0000313" key="13">
    <source>
        <dbReference type="EMBL" id="KAF5843583.1"/>
    </source>
</evidence>
<dbReference type="SUPFAM" id="SSF53850">
    <property type="entry name" value="Periplasmic binding protein-like II"/>
    <property type="match status" value="1"/>
</dbReference>
<evidence type="ECO:0000259" key="12">
    <source>
        <dbReference type="Pfam" id="PF00060"/>
    </source>
</evidence>
<name>A0ABQ7H9Q2_DUNSA</name>
<evidence type="ECO:0000256" key="2">
    <source>
        <dbReference type="ARBA" id="ARBA00022448"/>
    </source>
</evidence>
<protein>
    <recommendedName>
        <fullName evidence="12">Ionotropic glutamate receptor C-terminal domain-containing protein</fullName>
    </recommendedName>
</protein>
<dbReference type="PANTHER" id="PTHR18966">
    <property type="entry name" value="IONOTROPIC GLUTAMATE RECEPTOR"/>
    <property type="match status" value="1"/>
</dbReference>
<evidence type="ECO:0000256" key="10">
    <source>
        <dbReference type="ARBA" id="ARBA00023303"/>
    </source>
</evidence>